<keyword evidence="3" id="KW-1185">Reference proteome</keyword>
<reference evidence="2" key="1">
    <citation type="journal article" date="2020" name="Stud. Mycol.">
        <title>101 Dothideomycetes genomes: a test case for predicting lifestyles and emergence of pathogens.</title>
        <authorList>
            <person name="Haridas S."/>
            <person name="Albert R."/>
            <person name="Binder M."/>
            <person name="Bloem J."/>
            <person name="Labutti K."/>
            <person name="Salamov A."/>
            <person name="Andreopoulos B."/>
            <person name="Baker S."/>
            <person name="Barry K."/>
            <person name="Bills G."/>
            <person name="Bluhm B."/>
            <person name="Cannon C."/>
            <person name="Castanera R."/>
            <person name="Culley D."/>
            <person name="Daum C."/>
            <person name="Ezra D."/>
            <person name="Gonzalez J."/>
            <person name="Henrissat B."/>
            <person name="Kuo A."/>
            <person name="Liang C."/>
            <person name="Lipzen A."/>
            <person name="Lutzoni F."/>
            <person name="Magnuson J."/>
            <person name="Mondo S."/>
            <person name="Nolan M."/>
            <person name="Ohm R."/>
            <person name="Pangilinan J."/>
            <person name="Park H.-J."/>
            <person name="Ramirez L."/>
            <person name="Alfaro M."/>
            <person name="Sun H."/>
            <person name="Tritt A."/>
            <person name="Yoshinaga Y."/>
            <person name="Zwiers L.-H."/>
            <person name="Turgeon B."/>
            <person name="Goodwin S."/>
            <person name="Spatafora J."/>
            <person name="Crous P."/>
            <person name="Grigoriev I."/>
        </authorList>
    </citation>
    <scope>NUCLEOTIDE SEQUENCE</scope>
    <source>
        <strain evidence="2">CBS 183.55</strain>
    </source>
</reference>
<evidence type="ECO:0000313" key="2">
    <source>
        <dbReference type="EMBL" id="KAF1925288.1"/>
    </source>
</evidence>
<feature type="compositionally biased region" description="Low complexity" evidence="1">
    <location>
        <begin position="29"/>
        <end position="44"/>
    </location>
</feature>
<organism evidence="2 3">
    <name type="scientific">Didymella exigua CBS 183.55</name>
    <dbReference type="NCBI Taxonomy" id="1150837"/>
    <lineage>
        <taxon>Eukaryota</taxon>
        <taxon>Fungi</taxon>
        <taxon>Dikarya</taxon>
        <taxon>Ascomycota</taxon>
        <taxon>Pezizomycotina</taxon>
        <taxon>Dothideomycetes</taxon>
        <taxon>Pleosporomycetidae</taxon>
        <taxon>Pleosporales</taxon>
        <taxon>Pleosporineae</taxon>
        <taxon>Didymellaceae</taxon>
        <taxon>Didymella</taxon>
    </lineage>
</organism>
<evidence type="ECO:0000313" key="3">
    <source>
        <dbReference type="Proteomes" id="UP000800082"/>
    </source>
</evidence>
<dbReference type="EMBL" id="ML978985">
    <property type="protein sequence ID" value="KAF1925288.1"/>
    <property type="molecule type" value="Genomic_DNA"/>
</dbReference>
<dbReference type="AlphaFoldDB" id="A0A6A5RDI2"/>
<accession>A0A6A5RDI2</accession>
<dbReference type="GeneID" id="54346308"/>
<dbReference type="Proteomes" id="UP000800082">
    <property type="component" value="Unassembled WGS sequence"/>
</dbReference>
<dbReference type="RefSeq" id="XP_033445540.1">
    <property type="nucleotide sequence ID" value="XM_033588661.1"/>
</dbReference>
<protein>
    <submittedName>
        <fullName evidence="2">Uncharacterized protein</fullName>
    </submittedName>
</protein>
<evidence type="ECO:0000256" key="1">
    <source>
        <dbReference type="SAM" id="MobiDB-lite"/>
    </source>
</evidence>
<sequence length="91" mass="9490">MDVRRCGPPPASPANLTDRPTSLHPLAPPSRAAHATRPSAAATALPCPSSCRPAALAVPARREPSSIAPRALPLRFAGCRPRRALPTANAW</sequence>
<proteinExistence type="predicted"/>
<name>A0A6A5RDI2_9PLEO</name>
<feature type="region of interest" description="Disordered" evidence="1">
    <location>
        <begin position="1"/>
        <end position="46"/>
    </location>
</feature>
<gene>
    <name evidence="2" type="ORF">M421DRAFT_258374</name>
</gene>